<feature type="compositionally biased region" description="Low complexity" evidence="6">
    <location>
        <begin position="1"/>
        <end position="19"/>
    </location>
</feature>
<evidence type="ECO:0000256" key="6">
    <source>
        <dbReference type="SAM" id="MobiDB-lite"/>
    </source>
</evidence>
<dbReference type="OrthoDB" id="5337378at2759"/>
<feature type="region of interest" description="Disordered" evidence="6">
    <location>
        <begin position="343"/>
        <end position="416"/>
    </location>
</feature>
<evidence type="ECO:0000256" key="3">
    <source>
        <dbReference type="ARBA" id="ARBA00022777"/>
    </source>
</evidence>
<dbReference type="EMBL" id="ML119108">
    <property type="protein sequence ID" value="RPB16557.1"/>
    <property type="molecule type" value="Genomic_DNA"/>
</dbReference>
<evidence type="ECO:0000313" key="9">
    <source>
        <dbReference type="Proteomes" id="UP000277580"/>
    </source>
</evidence>
<dbReference type="InterPro" id="IPR000719">
    <property type="entry name" value="Prot_kinase_dom"/>
</dbReference>
<name>A0A3N4L167_9PEZI</name>
<reference evidence="8 9" key="1">
    <citation type="journal article" date="2018" name="Nat. Ecol. Evol.">
        <title>Pezizomycetes genomes reveal the molecular basis of ectomycorrhizal truffle lifestyle.</title>
        <authorList>
            <person name="Murat C."/>
            <person name="Payen T."/>
            <person name="Noel B."/>
            <person name="Kuo A."/>
            <person name="Morin E."/>
            <person name="Chen J."/>
            <person name="Kohler A."/>
            <person name="Krizsan K."/>
            <person name="Balestrini R."/>
            <person name="Da Silva C."/>
            <person name="Montanini B."/>
            <person name="Hainaut M."/>
            <person name="Levati E."/>
            <person name="Barry K.W."/>
            <person name="Belfiori B."/>
            <person name="Cichocki N."/>
            <person name="Clum A."/>
            <person name="Dockter R.B."/>
            <person name="Fauchery L."/>
            <person name="Guy J."/>
            <person name="Iotti M."/>
            <person name="Le Tacon F."/>
            <person name="Lindquist E.A."/>
            <person name="Lipzen A."/>
            <person name="Malagnac F."/>
            <person name="Mello A."/>
            <person name="Molinier V."/>
            <person name="Miyauchi S."/>
            <person name="Poulain J."/>
            <person name="Riccioni C."/>
            <person name="Rubini A."/>
            <person name="Sitrit Y."/>
            <person name="Splivallo R."/>
            <person name="Traeger S."/>
            <person name="Wang M."/>
            <person name="Zifcakova L."/>
            <person name="Wipf D."/>
            <person name="Zambonelli A."/>
            <person name="Paolocci F."/>
            <person name="Nowrousian M."/>
            <person name="Ottonello S."/>
            <person name="Baldrian P."/>
            <person name="Spatafora J.W."/>
            <person name="Henrissat B."/>
            <person name="Nagy L.G."/>
            <person name="Aury J.M."/>
            <person name="Wincker P."/>
            <person name="Grigoriev I.V."/>
            <person name="Bonfante P."/>
            <person name="Martin F.M."/>
        </authorList>
    </citation>
    <scope>NUCLEOTIDE SEQUENCE [LARGE SCALE GENOMIC DNA]</scope>
    <source>
        <strain evidence="8 9">CCBAS932</strain>
    </source>
</reference>
<keyword evidence="4" id="KW-0067">ATP-binding</keyword>
<dbReference type="PROSITE" id="PS50011">
    <property type="entry name" value="PROTEIN_KINASE_DOM"/>
    <property type="match status" value="1"/>
</dbReference>
<dbReference type="FunFam" id="1.10.510.10:FF:000536">
    <property type="entry name" value="Cyclin-dependent kinase WEE1"/>
    <property type="match status" value="1"/>
</dbReference>
<dbReference type="GO" id="GO:0005634">
    <property type="term" value="C:nucleus"/>
    <property type="evidence" value="ECO:0007669"/>
    <property type="project" value="TreeGrafter"/>
</dbReference>
<dbReference type="GO" id="GO:0005737">
    <property type="term" value="C:cytoplasm"/>
    <property type="evidence" value="ECO:0007669"/>
    <property type="project" value="TreeGrafter"/>
</dbReference>
<dbReference type="Proteomes" id="UP000277580">
    <property type="component" value="Unassembled WGS sequence"/>
</dbReference>
<feature type="compositionally biased region" description="Low complexity" evidence="6">
    <location>
        <begin position="275"/>
        <end position="284"/>
    </location>
</feature>
<keyword evidence="1" id="KW-0808">Transferase</keyword>
<evidence type="ECO:0000256" key="5">
    <source>
        <dbReference type="ARBA" id="ARBA00037982"/>
    </source>
</evidence>
<proteinExistence type="inferred from homology"/>
<dbReference type="GO" id="GO:0004713">
    <property type="term" value="F:protein tyrosine kinase activity"/>
    <property type="evidence" value="ECO:0007669"/>
    <property type="project" value="TreeGrafter"/>
</dbReference>
<gene>
    <name evidence="8" type="ORF">P167DRAFT_570329</name>
</gene>
<dbReference type="PANTHER" id="PTHR11042">
    <property type="entry name" value="EUKARYOTIC TRANSLATION INITIATION FACTOR 2-ALPHA KINASE EIF2-ALPHA KINASE -RELATED"/>
    <property type="match status" value="1"/>
</dbReference>
<keyword evidence="2" id="KW-0547">Nucleotide-binding</keyword>
<dbReference type="Gene3D" id="1.10.510.10">
    <property type="entry name" value="Transferase(Phosphotransferase) domain 1"/>
    <property type="match status" value="1"/>
</dbReference>
<feature type="region of interest" description="Disordered" evidence="6">
    <location>
        <begin position="235"/>
        <end position="330"/>
    </location>
</feature>
<evidence type="ECO:0000256" key="2">
    <source>
        <dbReference type="ARBA" id="ARBA00022741"/>
    </source>
</evidence>
<evidence type="ECO:0000256" key="1">
    <source>
        <dbReference type="ARBA" id="ARBA00022679"/>
    </source>
</evidence>
<dbReference type="GO" id="GO:0005524">
    <property type="term" value="F:ATP binding"/>
    <property type="evidence" value="ECO:0007669"/>
    <property type="project" value="UniProtKB-KW"/>
</dbReference>
<evidence type="ECO:0000313" key="8">
    <source>
        <dbReference type="EMBL" id="RPB16557.1"/>
    </source>
</evidence>
<dbReference type="Gene3D" id="3.30.200.20">
    <property type="entry name" value="Phosphorylase Kinase, domain 1"/>
    <property type="match status" value="1"/>
</dbReference>
<organism evidence="8 9">
    <name type="scientific">Morchella conica CCBAS932</name>
    <dbReference type="NCBI Taxonomy" id="1392247"/>
    <lineage>
        <taxon>Eukaryota</taxon>
        <taxon>Fungi</taxon>
        <taxon>Dikarya</taxon>
        <taxon>Ascomycota</taxon>
        <taxon>Pezizomycotina</taxon>
        <taxon>Pezizomycetes</taxon>
        <taxon>Pezizales</taxon>
        <taxon>Morchellaceae</taxon>
        <taxon>Morchella</taxon>
    </lineage>
</organism>
<feature type="compositionally biased region" description="Polar residues" evidence="6">
    <location>
        <begin position="199"/>
        <end position="209"/>
    </location>
</feature>
<keyword evidence="3 8" id="KW-0418">Kinase</keyword>
<accession>A0A3N4L167</accession>
<sequence length="883" mass="97067">MNSSGMTLRSSSSSPARSANSRDKLAIQRQNRAGIGVENKELHKPANGSPLKRSDGAMNLDIGRASPAAKGRSVSGPVRITNPVFGNSSFSSTKSPSPKRYATRKSMGSSNLYGEKPNFAKTRPQARNQPEFLPPADAAKLRRTGSVENFSKDSKDSKDSPFGNNADPLPSASSHPFNGNGAQQSRPLPQSSDEEPPASQESMGLCTPQNYKLAKPFPAAFHSTGFVTKRGRLDTVGKEHGPQPDTPCKKPTAPFFSQSAAQPKGTTGKGRGLMSMSDFASSSSTPAGYIKGRKSLARKNSTMSNDDGDDLGEYELPPTPTKKTHNNISEFFTNKRLRTDTSCEYSSYSRPQDDSELPHKDTNKPITADGLHGRYVTTSTSPHTPKDNIVPPDPSSLSISGRANNASKTISPATPSPMKDFFAASSSSNAGFGSSPLTHSVQSIDGKTIQVSDDFVQRFSEVKHIGSGEFSEVYQVVEREGDGHRRHPFIDSLDPPLTPQLATPSRSSAFGSSPLRATGPVPKMYAVKKSKSAVLSTHGRARRMEEVDILRELGENDHVIKFVESWEENGHLYIQTEYCENGGLDKFLSQHGHKGRLDEFRVWKVLVELCLGLQHIHNSGFMHLDLKPANVLISFNGTLKISDFGMAARWPAIRGLEREGDRGYIAPEVINSAKYDKPVDIFALGLTIIEVAGNENLPPNGPDWQRLRDGDITVAPKLSTSRSGEFVHRDERGNPVSTEILEIMETDRTNDFPPTTQYLRSKKVPGQQPKVSRRLRGRVLLHQPRDGDLVYPPQFMADSGLEKIVGWMINADPSKRPSVSDLLEMNELRWVHGRRRFPATIFEGLWGPDDSVLVMEDEDMGVSNSTEVERCREDWRMEEEEIL</sequence>
<dbReference type="Pfam" id="PF00069">
    <property type="entry name" value="Pkinase"/>
    <property type="match status" value="1"/>
</dbReference>
<feature type="compositionally biased region" description="Polar residues" evidence="6">
    <location>
        <begin position="171"/>
        <end position="191"/>
    </location>
</feature>
<comment type="similarity">
    <text evidence="5">Belongs to the protein kinase superfamily. Ser/Thr protein kinase family. GCN2 subfamily.</text>
</comment>
<dbReference type="SUPFAM" id="SSF56112">
    <property type="entry name" value="Protein kinase-like (PK-like)"/>
    <property type="match status" value="1"/>
</dbReference>
<evidence type="ECO:0000256" key="4">
    <source>
        <dbReference type="ARBA" id="ARBA00022840"/>
    </source>
</evidence>
<feature type="compositionally biased region" description="Polar residues" evidence="6">
    <location>
        <begin position="255"/>
        <end position="265"/>
    </location>
</feature>
<dbReference type="InParanoid" id="A0A3N4L167"/>
<feature type="compositionally biased region" description="Basic and acidic residues" evidence="6">
    <location>
        <begin position="150"/>
        <end position="159"/>
    </location>
</feature>
<protein>
    <submittedName>
        <fullName evidence="8">Kinase-like protein</fullName>
    </submittedName>
</protein>
<feature type="domain" description="Protein kinase" evidence="7">
    <location>
        <begin position="459"/>
        <end position="831"/>
    </location>
</feature>
<dbReference type="InterPro" id="IPR011009">
    <property type="entry name" value="Kinase-like_dom_sf"/>
</dbReference>
<feature type="compositionally biased region" description="Polar residues" evidence="6">
    <location>
        <begin position="395"/>
        <end position="413"/>
    </location>
</feature>
<dbReference type="PROSITE" id="PS00108">
    <property type="entry name" value="PROTEIN_KINASE_ST"/>
    <property type="match status" value="1"/>
</dbReference>
<keyword evidence="9" id="KW-1185">Reference proteome</keyword>
<dbReference type="GO" id="GO:0110031">
    <property type="term" value="P:negative regulation of G2/MI transition of meiotic cell cycle"/>
    <property type="evidence" value="ECO:0007669"/>
    <property type="project" value="TreeGrafter"/>
</dbReference>
<feature type="compositionally biased region" description="Low complexity" evidence="6">
    <location>
        <begin position="88"/>
        <end position="99"/>
    </location>
</feature>
<feature type="compositionally biased region" description="Basic and acidic residues" evidence="6">
    <location>
        <begin position="351"/>
        <end position="363"/>
    </location>
</feature>
<dbReference type="InterPro" id="IPR008271">
    <property type="entry name" value="Ser/Thr_kinase_AS"/>
</dbReference>
<feature type="region of interest" description="Disordered" evidence="6">
    <location>
        <begin position="1"/>
        <end position="209"/>
    </location>
</feature>
<evidence type="ECO:0000259" key="7">
    <source>
        <dbReference type="PROSITE" id="PS50011"/>
    </source>
</evidence>
<dbReference type="FunCoup" id="A0A3N4L167">
    <property type="interactions" value="258"/>
</dbReference>
<dbReference type="STRING" id="1392247.A0A3N4L167"/>
<dbReference type="AlphaFoldDB" id="A0A3N4L167"/>
<dbReference type="InterPro" id="IPR050339">
    <property type="entry name" value="CC_SR_Kinase"/>
</dbReference>
<dbReference type="PANTHER" id="PTHR11042:SF196">
    <property type="entry name" value="MITOSIS INHIBITOR PROTEIN KINASE SWE1"/>
    <property type="match status" value="1"/>
</dbReference>
<dbReference type="SMART" id="SM00220">
    <property type="entry name" value="S_TKc"/>
    <property type="match status" value="1"/>
</dbReference>